<accession>A0A2A5CF43</accession>
<reference evidence="3" key="1">
    <citation type="submission" date="2017-08" db="EMBL/GenBank/DDBJ databases">
        <title>A dynamic microbial community with high functional redundancy inhabits the cold, oxic subseafloor aquifer.</title>
        <authorList>
            <person name="Tully B.J."/>
            <person name="Wheat C.G."/>
            <person name="Glazer B.T."/>
            <person name="Huber J.A."/>
        </authorList>
    </citation>
    <scope>NUCLEOTIDE SEQUENCE [LARGE SCALE GENOMIC DNA]</scope>
</reference>
<dbReference type="PANTHER" id="PTHR33490">
    <property type="entry name" value="BLR5614 PROTEIN-RELATED"/>
    <property type="match status" value="1"/>
</dbReference>
<dbReference type="AlphaFoldDB" id="A0A2A5CF43"/>
<evidence type="ECO:0000313" key="2">
    <source>
        <dbReference type="EMBL" id="PCJ42514.1"/>
    </source>
</evidence>
<dbReference type="PANTHER" id="PTHR33490:SF1">
    <property type="entry name" value="SLL1233 PROTEIN"/>
    <property type="match status" value="1"/>
</dbReference>
<dbReference type="Gene3D" id="3.10.620.30">
    <property type="match status" value="1"/>
</dbReference>
<dbReference type="Pfam" id="PF01841">
    <property type="entry name" value="Transglut_core"/>
    <property type="match status" value="1"/>
</dbReference>
<protein>
    <recommendedName>
        <fullName evidence="1">Transglutaminase-like domain-containing protein</fullName>
    </recommendedName>
</protein>
<dbReference type="Pfam" id="PF08379">
    <property type="entry name" value="Bact_transglu_N"/>
    <property type="match status" value="1"/>
</dbReference>
<evidence type="ECO:0000259" key="1">
    <source>
        <dbReference type="SMART" id="SM00460"/>
    </source>
</evidence>
<proteinExistence type="predicted"/>
<dbReference type="InterPro" id="IPR013589">
    <property type="entry name" value="Bac_transglu_N"/>
</dbReference>
<dbReference type="EMBL" id="NVWI01000002">
    <property type="protein sequence ID" value="PCJ42514.1"/>
    <property type="molecule type" value="Genomic_DNA"/>
</dbReference>
<organism evidence="2 3">
    <name type="scientific">SAR86 cluster bacterium</name>
    <dbReference type="NCBI Taxonomy" id="2030880"/>
    <lineage>
        <taxon>Bacteria</taxon>
        <taxon>Pseudomonadati</taxon>
        <taxon>Pseudomonadota</taxon>
        <taxon>Gammaproteobacteria</taxon>
        <taxon>SAR86 cluster</taxon>
    </lineage>
</organism>
<evidence type="ECO:0000313" key="3">
    <source>
        <dbReference type="Proteomes" id="UP000228987"/>
    </source>
</evidence>
<dbReference type="SMART" id="SM00460">
    <property type="entry name" value="TGc"/>
    <property type="match status" value="1"/>
</dbReference>
<gene>
    <name evidence="2" type="ORF">COA71_03100</name>
</gene>
<dbReference type="InterPro" id="IPR002931">
    <property type="entry name" value="Transglutaminase-like"/>
</dbReference>
<dbReference type="Proteomes" id="UP000228987">
    <property type="component" value="Unassembled WGS sequence"/>
</dbReference>
<feature type="domain" description="Transglutaminase-like" evidence="1">
    <location>
        <begin position="172"/>
        <end position="248"/>
    </location>
</feature>
<sequence>MTLKVALKHYTAYRFDKKVTIFPHILRLRPAPHCRLHIESYALNINLKKHVLHWQQDLFSNYLASVFFPEKSHELIIDVDLIVDMTIINPFDFFLEETAETFPFNYDEVLKDGLAPYLKVTEKGALLMQLLSSVDIGKQGTINFLIALNQMVLQQVEYQIRLQPNVQSCEETLQKKSGSCRDSALLLTQLLRHLGLASRFVSGYLIQLKAEKKVRGNQDGPKEDLSSLHAWIEVYIPGAGWIGLDPTSGMLAGEGHIPLACTPDPFSAAAITGTTEPCQVEFDYANSVQRI</sequence>
<dbReference type="InterPro" id="IPR038765">
    <property type="entry name" value="Papain-like_cys_pep_sf"/>
</dbReference>
<comment type="caution">
    <text evidence="2">The sequence shown here is derived from an EMBL/GenBank/DDBJ whole genome shotgun (WGS) entry which is preliminary data.</text>
</comment>
<name>A0A2A5CF43_9GAMM</name>
<dbReference type="SUPFAM" id="SSF54001">
    <property type="entry name" value="Cysteine proteinases"/>
    <property type="match status" value="1"/>
</dbReference>